<dbReference type="PANTHER" id="PTHR43344:SF13">
    <property type="entry name" value="PHOSPHATASE RV3661-RELATED"/>
    <property type="match status" value="1"/>
</dbReference>
<dbReference type="InterPro" id="IPR050582">
    <property type="entry name" value="HAD-like_SerB"/>
</dbReference>
<dbReference type="Gene3D" id="3.40.50.1000">
    <property type="entry name" value="HAD superfamily/HAD-like"/>
    <property type="match status" value="1"/>
</dbReference>
<dbReference type="EMBL" id="LBXO01000040">
    <property type="protein sequence ID" value="KKR32184.1"/>
    <property type="molecule type" value="Genomic_DNA"/>
</dbReference>
<organism evidence="4 5">
    <name type="scientific">Candidatus Falkowbacteria bacterium GW2011_GWF2_39_8</name>
    <dbReference type="NCBI Taxonomy" id="1618642"/>
    <lineage>
        <taxon>Bacteria</taxon>
        <taxon>Candidatus Falkowiibacteriota</taxon>
    </lineage>
</organism>
<accession>A0A0G0PVK4</accession>
<evidence type="ECO:0000313" key="4">
    <source>
        <dbReference type="EMBL" id="KKR32184.1"/>
    </source>
</evidence>
<dbReference type="InterPro" id="IPR036412">
    <property type="entry name" value="HAD-like_sf"/>
</dbReference>
<evidence type="ECO:0000256" key="2">
    <source>
        <dbReference type="ARBA" id="ARBA00022801"/>
    </source>
</evidence>
<dbReference type="SUPFAM" id="SSF56784">
    <property type="entry name" value="HAD-like"/>
    <property type="match status" value="1"/>
</dbReference>
<dbReference type="Pfam" id="PF12710">
    <property type="entry name" value="HAD"/>
    <property type="match status" value="1"/>
</dbReference>
<dbReference type="NCBIfam" id="TIGR01488">
    <property type="entry name" value="HAD-SF-IB"/>
    <property type="match status" value="1"/>
</dbReference>
<dbReference type="InterPro" id="IPR006385">
    <property type="entry name" value="HAD_hydro_SerB1"/>
</dbReference>
<evidence type="ECO:0000313" key="5">
    <source>
        <dbReference type="Proteomes" id="UP000034137"/>
    </source>
</evidence>
<name>A0A0G0PVK4_9BACT</name>
<dbReference type="GO" id="GO:0016787">
    <property type="term" value="F:hydrolase activity"/>
    <property type="evidence" value="ECO:0007669"/>
    <property type="project" value="UniProtKB-KW"/>
</dbReference>
<gene>
    <name evidence="4" type="ORF">UT64_C0040G0007</name>
</gene>
<protein>
    <submittedName>
        <fullName evidence="4">HAD-superfamily subfamily IB hydrolase, TIGR01490</fullName>
    </submittedName>
</protein>
<dbReference type="PANTHER" id="PTHR43344">
    <property type="entry name" value="PHOSPHOSERINE PHOSPHATASE"/>
    <property type="match status" value="1"/>
</dbReference>
<keyword evidence="2 4" id="KW-0378">Hydrolase</keyword>
<dbReference type="AlphaFoldDB" id="A0A0G0PVK4"/>
<dbReference type="InterPro" id="IPR023214">
    <property type="entry name" value="HAD_sf"/>
</dbReference>
<dbReference type="Proteomes" id="UP000034137">
    <property type="component" value="Unassembled WGS sequence"/>
</dbReference>
<sequence>MSLVIFDLDNTLVKGQSQLYLLFYAIKYKKIKAVHALRIFLWFVAYKLHLVANPNAIVSYSFKKILIDQKTEDIRIFLENFFREVLKNKFNQNILSKLKEHQEKKDKVVLLTNALYPLAEIIAKEFKITTFFATQPEAINGIYTGNLKGNIVYGEEKVRIIKDYYSQDEISSGYIYADHHSDLSLMKLAIHPVAVRPDNYLLEHALKNGWEIIN</sequence>
<reference evidence="4 5" key="1">
    <citation type="journal article" date="2015" name="Nature">
        <title>rRNA introns, odd ribosomes, and small enigmatic genomes across a large radiation of phyla.</title>
        <authorList>
            <person name="Brown C.T."/>
            <person name="Hug L.A."/>
            <person name="Thomas B.C."/>
            <person name="Sharon I."/>
            <person name="Castelle C.J."/>
            <person name="Singh A."/>
            <person name="Wilkins M.J."/>
            <person name="Williams K.H."/>
            <person name="Banfield J.F."/>
        </authorList>
    </citation>
    <scope>NUCLEOTIDE SEQUENCE [LARGE SCALE GENOMIC DNA]</scope>
</reference>
<evidence type="ECO:0000256" key="3">
    <source>
        <dbReference type="ARBA" id="ARBA00022842"/>
    </source>
</evidence>
<keyword evidence="3" id="KW-0460">Magnesium</keyword>
<dbReference type="GO" id="GO:0046872">
    <property type="term" value="F:metal ion binding"/>
    <property type="evidence" value="ECO:0007669"/>
    <property type="project" value="UniProtKB-KW"/>
</dbReference>
<proteinExistence type="predicted"/>
<dbReference type="NCBIfam" id="TIGR01490">
    <property type="entry name" value="HAD-SF-IB-hyp1"/>
    <property type="match status" value="1"/>
</dbReference>
<evidence type="ECO:0000256" key="1">
    <source>
        <dbReference type="ARBA" id="ARBA00022723"/>
    </source>
</evidence>
<keyword evidence="1" id="KW-0479">Metal-binding</keyword>
<comment type="caution">
    <text evidence="4">The sequence shown here is derived from an EMBL/GenBank/DDBJ whole genome shotgun (WGS) entry which is preliminary data.</text>
</comment>
<dbReference type="Gene3D" id="1.20.1440.100">
    <property type="entry name" value="SG protein - dephosphorylation function"/>
    <property type="match status" value="1"/>
</dbReference>